<dbReference type="CDD" id="cd00144">
    <property type="entry name" value="MPP_PPP_family"/>
    <property type="match status" value="1"/>
</dbReference>
<evidence type="ECO:0000259" key="1">
    <source>
        <dbReference type="Pfam" id="PF00149"/>
    </source>
</evidence>
<proteinExistence type="predicted"/>
<dbReference type="EMBL" id="CABFPH010000100">
    <property type="protein sequence ID" value="VUD74060.1"/>
    <property type="molecule type" value="Genomic_DNA"/>
</dbReference>
<dbReference type="Gene3D" id="3.60.21.10">
    <property type="match status" value="1"/>
</dbReference>
<feature type="domain" description="Calcineurin-like phosphoesterase" evidence="1">
    <location>
        <begin position="12"/>
        <end position="190"/>
    </location>
</feature>
<reference evidence="2 3" key="1">
    <citation type="submission" date="2019-06" db="EMBL/GenBank/DDBJ databases">
        <authorList>
            <person name="Rodrigo-Torres L."/>
            <person name="Arahal R. D."/>
            <person name="Lucena T."/>
        </authorList>
    </citation>
    <scope>NUCLEOTIDE SEQUENCE [LARGE SCALE GENOMIC DNA]</scope>
    <source>
        <strain evidence="2 3">SB0023/3</strain>
    </source>
</reference>
<dbReference type="GO" id="GO:0005737">
    <property type="term" value="C:cytoplasm"/>
    <property type="evidence" value="ECO:0007669"/>
    <property type="project" value="TreeGrafter"/>
</dbReference>
<evidence type="ECO:0000313" key="3">
    <source>
        <dbReference type="Proteomes" id="UP000410984"/>
    </source>
</evidence>
<sequence length="227" mass="24891">MAGMCAEPLTYAVGDIHGCADQLDRLLEGIETHAAGRPRRLVFLGDYIDRGPASARVIETLRKLHWREPDSVVCLMGNHEAMLLESLRTPGADAHWMVNGGLATLDSFGVEEPAALPSDVLDWIEALPTLHADARRWYVHAGFHPASPAPDPDARNRLWIREPFLTEDRDFGRHVVHGHTPQGGGRPEVRAYRTNLDTGAVYGGPLTAGVFTDRAAAAETFLQVRFG</sequence>
<keyword evidence="2" id="KW-0378">Hydrolase</keyword>
<dbReference type="PANTHER" id="PTHR42850:SF4">
    <property type="entry name" value="ZINC-DEPENDENT ENDOPOLYPHOSPHATASE"/>
    <property type="match status" value="1"/>
</dbReference>
<organism evidence="2 3">
    <name type="scientific">Methylobacterium symbioticum</name>
    <dbReference type="NCBI Taxonomy" id="2584084"/>
    <lineage>
        <taxon>Bacteria</taxon>
        <taxon>Pseudomonadati</taxon>
        <taxon>Pseudomonadota</taxon>
        <taxon>Alphaproteobacteria</taxon>
        <taxon>Hyphomicrobiales</taxon>
        <taxon>Methylobacteriaceae</taxon>
        <taxon>Methylobacterium</taxon>
    </lineage>
</organism>
<protein>
    <submittedName>
        <fullName evidence="2">Serine/threonine-protein phosphatase 1</fullName>
        <ecNumber evidence="2">3.1.3.16</ecNumber>
    </submittedName>
</protein>
<keyword evidence="3" id="KW-1185">Reference proteome</keyword>
<dbReference type="EC" id="3.1.3.16" evidence="2"/>
<dbReference type="Proteomes" id="UP000410984">
    <property type="component" value="Unassembled WGS sequence"/>
</dbReference>
<dbReference type="AlphaFoldDB" id="A0A509EIR4"/>
<dbReference type="GO" id="GO:0110154">
    <property type="term" value="P:RNA decapping"/>
    <property type="evidence" value="ECO:0007669"/>
    <property type="project" value="TreeGrafter"/>
</dbReference>
<dbReference type="GO" id="GO:0008803">
    <property type="term" value="F:bis(5'-nucleosyl)-tetraphosphatase (symmetrical) activity"/>
    <property type="evidence" value="ECO:0007669"/>
    <property type="project" value="TreeGrafter"/>
</dbReference>
<dbReference type="InterPro" id="IPR050126">
    <property type="entry name" value="Ap4A_hydrolase"/>
</dbReference>
<dbReference type="InterPro" id="IPR004843">
    <property type="entry name" value="Calcineurin-like_PHP"/>
</dbReference>
<dbReference type="Pfam" id="PF00149">
    <property type="entry name" value="Metallophos"/>
    <property type="match status" value="1"/>
</dbReference>
<accession>A0A509EIR4</accession>
<dbReference type="PANTHER" id="PTHR42850">
    <property type="entry name" value="METALLOPHOSPHOESTERASE"/>
    <property type="match status" value="1"/>
</dbReference>
<name>A0A509EIR4_9HYPH</name>
<dbReference type="InterPro" id="IPR029052">
    <property type="entry name" value="Metallo-depent_PP-like"/>
</dbReference>
<evidence type="ECO:0000313" key="2">
    <source>
        <dbReference type="EMBL" id="VUD74060.1"/>
    </source>
</evidence>
<dbReference type="GO" id="GO:0004722">
    <property type="term" value="F:protein serine/threonine phosphatase activity"/>
    <property type="evidence" value="ECO:0007669"/>
    <property type="project" value="UniProtKB-EC"/>
</dbReference>
<gene>
    <name evidence="2" type="primary">pphA</name>
    <name evidence="2" type="ORF">MET9862_04685</name>
</gene>
<dbReference type="SUPFAM" id="SSF56300">
    <property type="entry name" value="Metallo-dependent phosphatases"/>
    <property type="match status" value="1"/>
</dbReference>